<dbReference type="Pfam" id="PF07926">
    <property type="entry name" value="TPR_MLP1_2"/>
    <property type="match status" value="1"/>
</dbReference>
<feature type="coiled-coil region" evidence="4">
    <location>
        <begin position="315"/>
        <end position="441"/>
    </location>
</feature>
<feature type="region of interest" description="Disordered" evidence="5">
    <location>
        <begin position="1723"/>
        <end position="1746"/>
    </location>
</feature>
<feature type="coiled-coil region" evidence="4">
    <location>
        <begin position="1157"/>
        <end position="1598"/>
    </location>
</feature>
<organism evidence="9 10">
    <name type="scientific">Cyberlindnera jadinii (strain ATCC 18201 / CBS 1600 / BCRC 20928 / JCM 3617 / NBRC 0987 / NRRL Y-1542)</name>
    <name type="common">Torula yeast</name>
    <name type="synonym">Candida utilis</name>
    <dbReference type="NCBI Taxonomy" id="983966"/>
    <lineage>
        <taxon>Eukaryota</taxon>
        <taxon>Fungi</taxon>
        <taxon>Dikarya</taxon>
        <taxon>Ascomycota</taxon>
        <taxon>Saccharomycotina</taxon>
        <taxon>Saccharomycetes</taxon>
        <taxon>Phaffomycetales</taxon>
        <taxon>Phaffomycetaceae</taxon>
        <taxon>Cyberlindnera</taxon>
    </lineage>
</organism>
<evidence type="ECO:0000256" key="3">
    <source>
        <dbReference type="ARBA" id="ARBA00023242"/>
    </source>
</evidence>
<feature type="region of interest" description="Disordered" evidence="5">
    <location>
        <begin position="1"/>
        <end position="68"/>
    </location>
</feature>
<feature type="domain" description="Nucleoprotein TPR/MLP1-2" evidence="6">
    <location>
        <begin position="1100"/>
        <end position="1227"/>
    </location>
</feature>
<keyword evidence="2 4" id="KW-0175">Coiled coil</keyword>
<keyword evidence="3" id="KW-0539">Nucleus</keyword>
<evidence type="ECO:0000313" key="10">
    <source>
        <dbReference type="Proteomes" id="UP000038830"/>
    </source>
</evidence>
<feature type="coiled-coil region" evidence="4">
    <location>
        <begin position="143"/>
        <end position="289"/>
    </location>
</feature>
<evidence type="ECO:0000256" key="2">
    <source>
        <dbReference type="ARBA" id="ARBA00023054"/>
    </source>
</evidence>
<sequence>MEKEEREGPLPVDTTAGSPSAEVVEESQGIDSKSDEEDVDGSIHIDDLPTAEPIVESPEEQAGVAEDDDDAPLEVHEFSTGETINLDDIASFLDVAVDSLESIDVLLLQKLSLKSTEFANLQSDKLVLEVNLEQASHLNNKKVDMFKNQLTKTKAQNKELTERNSLLESTNQELYDKVSNSEANVRATSSLADQLKAKVEELTTDQRRNLEIIEKKNKEIDSIRSQYNGLQDSNSDLRKRLIEVETSSQSVLSNLNHGKVKIQSLENQLELVNKNYEWSNNELQRITQEFSSYRKDKSIEITKLQSESDKAQTDLSGLTLRYNNLNTRYDELRKKLDDSLVQVKTLSDAKTINEEEFLKEMSVKDRLVNLLQKANEDSKTKIEHLESRLHLSRSDVAGESAVLQTTIDSYKQKLAESEQKIDQLEKTIDELSKVSSSLDSNSSVVSIPALSPSARATSKSAGLSLSQLYADFTLVKRQLIQERRAKERMQQQMDDFVLELEQKAPIITATRERASLLENELTELSVILENTSKEKDALQKNEKDLRNSLKESQVHINVLNKQRIDLARQVQQLLIQVTIRNDSGGPLTPAEQDAIERISKGEKVINDTDTDKLISQRLVTFKNVVELQTKNEELLRIIRELGSKLEQEEQTSKSKLENLESVAINEAKEAILTLQDEIGSLDAKLNAVTRERDIFRSLLSNKSTSNNILGSDLTGANDEQVAELTKKYQELEKELKHTTDQLNTVKIESEAMVNMLNKQIASLSEKRSSLAVELAREKSSNTLVEERYKSLQENFNYAKSEIEELRRTSQFLQDSLAKQDLRTQNVAEELVQAKYSVESLRSETSNLKAEKQLWKNVEKRLSDENASLIEEKTKLNSLLISLQSIDKEREATSAESQKRLVVQSESLERELRDVHSKLTETSAELKDTLTRKEADGQAYQERIDSLRTQISSTKEELITKSASVEQLNHKVNTLSVKLAAAEAHLKEYQSLTEGSSNTESEALKLRIELDETKAELDAALTSIEEFKNIANASEEALKNMNISFDGYKESMTSETNKLKKENDDLNERAILLNEQIETLNTELSSQKSSLQKEIEDAQKEIELLRLQVTESDKLKSDYDAKVALIDSSYQQQVDLANQAQQNYLKELQKHAEASKAFSALREETNAFKQQISELSSELKQAQEHLSKSEESWETQKSQLEEELKISTARAQDLASQNHILFNEIEKLTKRKDSGAVSESGLEGATEELRELVNLLRHEKEISDTQLDVSTRDLKRVRQQLELVTAELDKSRLELVNYQSRQTDLNRLSSEHQKLLDEIQQLNLLRESNTTLRNELHSKMDRVKELEDKLTECESKLQPLEGNVSQLQTDIKHKEQEVKLVTEERDRWRQKSMDIINKYDRIDPEEYGKLKESVQTLEKEKEQIQKALEESTNTVNELTPKFDRVRKEAVEKLKKKDVEIKTAHEQVTAAQQQLENLKTQTHKEIESLKTKVKELESKAQHADSNDQGDLKKELESLKAELAKKASAASRVQELESSLKSADEVKRVLESQVSELESQVTLLKKTSKVTPDTSKLDETVEKLQNDISDLQSKKADLESAISKESAVVTTIDEKSLKEVLKKQEEELKAKFEVETKARVEKALENLKARIRAPSEAKLQELAKNKTKSLEDDYNKRVQLLKTDYEAKLAANASGSSENANIVSDYESKLANLREELKAKEAQALEEGRKLGREATLKETNMRSKLLQNKLDKLLTENKDLKAKLESSASNPAKPVEIGQKRPAEEGGDQPQDKKSKNSS</sequence>
<feature type="region of interest" description="Disordered" evidence="5">
    <location>
        <begin position="1759"/>
        <end position="1797"/>
    </location>
</feature>
<reference evidence="10" key="1">
    <citation type="journal article" date="2015" name="J. Biotechnol.">
        <title>The structure of the Cyberlindnera jadinii genome and its relation to Candida utilis analyzed by the occurrence of single nucleotide polymorphisms.</title>
        <authorList>
            <person name="Rupp O."/>
            <person name="Brinkrolf K."/>
            <person name="Buerth C."/>
            <person name="Kunigo M."/>
            <person name="Schneider J."/>
            <person name="Jaenicke S."/>
            <person name="Goesmann A."/>
            <person name="Puehler A."/>
            <person name="Jaeger K.-E."/>
            <person name="Ernst J.F."/>
        </authorList>
    </citation>
    <scope>NUCLEOTIDE SEQUENCE [LARGE SCALE GENOMIC DNA]</scope>
    <source>
        <strain evidence="10">ATCC 18201 / CBS 1600 / BCRC 20928 / JCM 3617 / NBRC 0987 / NRRL Y-1542</strain>
    </source>
</reference>
<dbReference type="InterPro" id="IPR057974">
    <property type="entry name" value="NUA/TPR/MLP1-2-like_dom"/>
</dbReference>
<dbReference type="InterPro" id="IPR057577">
    <property type="entry name" value="Nucleoprot-TPR/MLP1_dom"/>
</dbReference>
<comment type="subcellular location">
    <subcellularLocation>
        <location evidence="1">Nucleus</location>
    </subcellularLocation>
</comment>
<feature type="coiled-coil region" evidence="4">
    <location>
        <begin position="774"/>
        <end position="808"/>
    </location>
</feature>
<evidence type="ECO:0000313" key="9">
    <source>
        <dbReference type="EMBL" id="CEP20277.1"/>
    </source>
</evidence>
<feature type="compositionally biased region" description="Basic and acidic residues" evidence="5">
    <location>
        <begin position="1776"/>
        <end position="1797"/>
    </location>
</feature>
<accession>A0A0H5BYK2</accession>
<evidence type="ECO:0000259" key="7">
    <source>
        <dbReference type="Pfam" id="PF25481"/>
    </source>
</evidence>
<dbReference type="EMBL" id="CDQK01000001">
    <property type="protein sequence ID" value="CEP20277.1"/>
    <property type="molecule type" value="Genomic_DNA"/>
</dbReference>
<dbReference type="GO" id="GO:0006406">
    <property type="term" value="P:mRNA export from nucleus"/>
    <property type="evidence" value="ECO:0007669"/>
    <property type="project" value="TreeGrafter"/>
</dbReference>
<name>A0A0H5BYK2_CYBJN</name>
<dbReference type="Gene3D" id="1.10.287.1490">
    <property type="match status" value="3"/>
</dbReference>
<protein>
    <submittedName>
        <fullName evidence="9">Uncharacterized protein</fullName>
    </submittedName>
</protein>
<dbReference type="Pfam" id="PF25785">
    <property type="entry name" value="TPR"/>
    <property type="match status" value="1"/>
</dbReference>
<evidence type="ECO:0000259" key="6">
    <source>
        <dbReference type="Pfam" id="PF07926"/>
    </source>
</evidence>
<feature type="coiled-coil region" evidence="4">
    <location>
        <begin position="514"/>
        <end position="576"/>
    </location>
</feature>
<dbReference type="PANTHER" id="PTHR18898:SF2">
    <property type="entry name" value="NUCLEOPROTEIN TPR"/>
    <property type="match status" value="1"/>
</dbReference>
<evidence type="ECO:0000256" key="5">
    <source>
        <dbReference type="SAM" id="MobiDB-lite"/>
    </source>
</evidence>
<dbReference type="GO" id="GO:0006606">
    <property type="term" value="P:protein import into nucleus"/>
    <property type="evidence" value="ECO:0007669"/>
    <property type="project" value="InterPro"/>
</dbReference>
<feature type="coiled-coil region" evidence="4">
    <location>
        <begin position="714"/>
        <end position="748"/>
    </location>
</feature>
<feature type="domain" description="Nucleoprotein TPR/MPL1" evidence="7">
    <location>
        <begin position="257"/>
        <end position="332"/>
    </location>
</feature>
<feature type="domain" description="NUA/TPR/MLP1-2-like" evidence="8">
    <location>
        <begin position="543"/>
        <end position="650"/>
    </location>
</feature>
<dbReference type="GO" id="GO:0017056">
    <property type="term" value="F:structural constituent of nuclear pore"/>
    <property type="evidence" value="ECO:0007669"/>
    <property type="project" value="TreeGrafter"/>
</dbReference>
<feature type="coiled-coil region" evidence="4">
    <location>
        <begin position="904"/>
        <end position="1114"/>
    </location>
</feature>
<proteinExistence type="predicted"/>
<evidence type="ECO:0000259" key="8">
    <source>
        <dbReference type="Pfam" id="PF25785"/>
    </source>
</evidence>
<feature type="compositionally biased region" description="Basic and acidic residues" evidence="5">
    <location>
        <begin position="1723"/>
        <end position="1739"/>
    </location>
</feature>
<evidence type="ECO:0000256" key="4">
    <source>
        <dbReference type="SAM" id="Coils"/>
    </source>
</evidence>
<feature type="coiled-coil region" evidence="4">
    <location>
        <begin position="624"/>
        <end position="684"/>
    </location>
</feature>
<gene>
    <name evidence="9" type="ORF">BN1211_0079</name>
</gene>
<dbReference type="GO" id="GO:0005643">
    <property type="term" value="C:nuclear pore"/>
    <property type="evidence" value="ECO:0007669"/>
    <property type="project" value="TreeGrafter"/>
</dbReference>
<dbReference type="PANTHER" id="PTHR18898">
    <property type="entry name" value="NUCLEOPROTEIN TPR-RELATED"/>
    <property type="match status" value="1"/>
</dbReference>
<dbReference type="InterPro" id="IPR012929">
    <property type="entry name" value="Nucleoprot-TPR/MLP1-2_dom"/>
</dbReference>
<evidence type="ECO:0000256" key="1">
    <source>
        <dbReference type="ARBA" id="ARBA00004123"/>
    </source>
</evidence>
<dbReference type="Pfam" id="PF25481">
    <property type="entry name" value="Nucleoprot-TPR"/>
    <property type="match status" value="1"/>
</dbReference>
<dbReference type="Proteomes" id="UP000038830">
    <property type="component" value="Unassembled WGS sequence"/>
</dbReference>